<keyword evidence="2" id="KW-1185">Reference proteome</keyword>
<organism evidence="1 2">
    <name type="scientific">Pistacia integerrima</name>
    <dbReference type="NCBI Taxonomy" id="434235"/>
    <lineage>
        <taxon>Eukaryota</taxon>
        <taxon>Viridiplantae</taxon>
        <taxon>Streptophyta</taxon>
        <taxon>Embryophyta</taxon>
        <taxon>Tracheophyta</taxon>
        <taxon>Spermatophyta</taxon>
        <taxon>Magnoliopsida</taxon>
        <taxon>eudicotyledons</taxon>
        <taxon>Gunneridae</taxon>
        <taxon>Pentapetalae</taxon>
        <taxon>rosids</taxon>
        <taxon>malvids</taxon>
        <taxon>Sapindales</taxon>
        <taxon>Anacardiaceae</taxon>
        <taxon>Pistacia</taxon>
    </lineage>
</organism>
<sequence>MSRRGSYGGGQSSLGYLFGSDQEPTQPPASPVTVIKAAWCTDDNSTKEAPNDSSSKKPKVSNNHHRAQGQNSGNFLTDRPSTKVQSAPGGVSSLGYLFEDKSDNK</sequence>
<proteinExistence type="predicted"/>
<accession>A0ACC0YW72</accession>
<comment type="caution">
    <text evidence="1">The sequence shown here is derived from an EMBL/GenBank/DDBJ whole genome shotgun (WGS) entry which is preliminary data.</text>
</comment>
<evidence type="ECO:0000313" key="1">
    <source>
        <dbReference type="EMBL" id="KAJ0042868.1"/>
    </source>
</evidence>
<evidence type="ECO:0000313" key="2">
    <source>
        <dbReference type="Proteomes" id="UP001163603"/>
    </source>
</evidence>
<dbReference type="EMBL" id="CM047739">
    <property type="protein sequence ID" value="KAJ0042868.1"/>
    <property type="molecule type" value="Genomic_DNA"/>
</dbReference>
<name>A0ACC0YW72_9ROSI</name>
<reference evidence="2" key="1">
    <citation type="journal article" date="2023" name="G3 (Bethesda)">
        <title>Genome assembly and association tests identify interacting loci associated with vigor, precocity, and sex in interspecific pistachio rootstocks.</title>
        <authorList>
            <person name="Palmer W."/>
            <person name="Jacygrad E."/>
            <person name="Sagayaradj S."/>
            <person name="Cavanaugh K."/>
            <person name="Han R."/>
            <person name="Bertier L."/>
            <person name="Beede B."/>
            <person name="Kafkas S."/>
            <person name="Golino D."/>
            <person name="Preece J."/>
            <person name="Michelmore R."/>
        </authorList>
    </citation>
    <scope>NUCLEOTIDE SEQUENCE [LARGE SCALE GENOMIC DNA]</scope>
</reference>
<protein>
    <submittedName>
        <fullName evidence="1">Uncharacterized protein</fullName>
    </submittedName>
</protein>
<dbReference type="Proteomes" id="UP001163603">
    <property type="component" value="Chromosome 4"/>
</dbReference>
<gene>
    <name evidence="1" type="ORF">Pint_17534</name>
</gene>